<accession>A0A6N4TJG1</accession>
<dbReference type="RefSeq" id="WP_118318176.1">
    <property type="nucleotide sequence ID" value="NZ_AP019695.1"/>
</dbReference>
<proteinExistence type="predicted"/>
<dbReference type="EMBL" id="AP019695">
    <property type="protein sequence ID" value="BBK22242.1"/>
    <property type="molecule type" value="Genomic_DNA"/>
</dbReference>
<dbReference type="KEGG" id="aarg:Aargi30884_11450"/>
<dbReference type="PANTHER" id="PTHR36455:SF1">
    <property type="entry name" value="BLR8292 PROTEIN"/>
    <property type="match status" value="1"/>
</dbReference>
<keyword evidence="2" id="KW-1185">Reference proteome</keyword>
<dbReference type="Proteomes" id="UP000464754">
    <property type="component" value="Chromosome"/>
</dbReference>
<sequence>MLGDISKAEKIYIATGYTDMRKSIDGLAAIVQQNFHLDPCSNSLFLFCGKSSSKLKALYWEEDGFVLLYKKLENGKFK</sequence>
<gene>
    <name evidence="1" type="ORF">Aargi30884_11450</name>
</gene>
<name>A0A6N4TJG1_9FIRM</name>
<dbReference type="PANTHER" id="PTHR36455">
    <property type="match status" value="1"/>
</dbReference>
<organism evidence="1 2">
    <name type="scientific">Amedibacterium intestinale</name>
    <dbReference type="NCBI Taxonomy" id="2583452"/>
    <lineage>
        <taxon>Bacteria</taxon>
        <taxon>Bacillati</taxon>
        <taxon>Bacillota</taxon>
        <taxon>Erysipelotrichia</taxon>
        <taxon>Erysipelotrichales</taxon>
        <taxon>Erysipelotrichaceae</taxon>
        <taxon>Amedibacterium</taxon>
    </lineage>
</organism>
<evidence type="ECO:0000313" key="1">
    <source>
        <dbReference type="EMBL" id="BBK22242.1"/>
    </source>
</evidence>
<dbReference type="InterPro" id="IPR008878">
    <property type="entry name" value="Transposase_IS66_Orf2"/>
</dbReference>
<dbReference type="NCBIfam" id="NF033819">
    <property type="entry name" value="IS66_TnpB"/>
    <property type="match status" value="1"/>
</dbReference>
<evidence type="ECO:0000313" key="2">
    <source>
        <dbReference type="Proteomes" id="UP000464754"/>
    </source>
</evidence>
<dbReference type="AlphaFoldDB" id="A0A6N4TJG1"/>
<evidence type="ECO:0008006" key="3">
    <source>
        <dbReference type="Google" id="ProtNLM"/>
    </source>
</evidence>
<protein>
    <recommendedName>
        <fullName evidence="3">Transposase</fullName>
    </recommendedName>
</protein>
<reference evidence="2" key="1">
    <citation type="submission" date="2019-05" db="EMBL/GenBank/DDBJ databases">
        <title>Complete genome sequencing of Absiella argi strain JCM 30884.</title>
        <authorList>
            <person name="Sakamoto M."/>
            <person name="Murakami T."/>
            <person name="Mori H."/>
        </authorList>
    </citation>
    <scope>NUCLEOTIDE SEQUENCE [LARGE SCALE GENOMIC DNA]</scope>
    <source>
        <strain evidence="2">JCM 30884</strain>
    </source>
</reference>
<dbReference type="Pfam" id="PF05717">
    <property type="entry name" value="TnpB_IS66"/>
    <property type="match status" value="1"/>
</dbReference>